<evidence type="ECO:0000256" key="3">
    <source>
        <dbReference type="ARBA" id="ARBA00012729"/>
    </source>
</evidence>
<dbReference type="Pfam" id="PF00704">
    <property type="entry name" value="Glyco_hydro_18"/>
    <property type="match status" value="1"/>
</dbReference>
<dbReference type="GO" id="GO:0008843">
    <property type="term" value="F:endochitinase activity"/>
    <property type="evidence" value="ECO:0007669"/>
    <property type="project" value="UniProtKB-EC"/>
</dbReference>
<evidence type="ECO:0000256" key="1">
    <source>
        <dbReference type="ARBA" id="ARBA00000822"/>
    </source>
</evidence>
<sequence length="535" mass="60461">MLRGTISFLILMVMSSTSTLDCAKVVCYFSNWAIYRPGIGKYTIDDIPVKDCTHVIYSFVGVDNTTWGISVLDPEIDVNRNGFKNFTDLRETNPDIKFMVALGGWAEGGKKYSTLVSSSEKRATFIKSVIDFLKKYNFDGLDLDWEYPGATDRDGAYSDRNNFYYFVQELRAEFQNQNTSWQLTMAVPLAKFRLMEGYYVPGLCRLTDAVHVMAYDLRGNWAGFADVHSPLFKRPSDQYAYEKLNVADGMQLWVDLGCPPNKLVMGVPFYGRSFTLSASNKNYNIGTYINKEAGGGEAGNYTQAVGFLAYYEICKYLLDEDNGWTQMWDPIGMCPYTYKGTQWIGYDNVRSLSLKMDHIKNKGYGGAMTWAVDMDDFNGICGPKNPLIRVLRDAMETYTPPVIQITTTPTPEWLVPPEITTQNRKDSTVQLPTEPTTVSDKETTTVSVKEPTIVSVKEPTTVSVKEPNKAVKTYGHKTTVCKQGEYSPSNYCHKYFMCDHGKLMTFHCQPGTVWNQEELVCDWPSRAAQSDCIKV</sequence>
<dbReference type="EnsemblMetazoa" id="XM_008183557.3">
    <property type="protein sequence ID" value="XP_008181779.1"/>
    <property type="gene ID" value="LOC103307636"/>
</dbReference>
<comment type="similarity">
    <text evidence="2">Belongs to the glycosyl hydrolase 18 family. Chitinase class II subfamily.</text>
</comment>
<evidence type="ECO:0000256" key="13">
    <source>
        <dbReference type="SAM" id="MobiDB-lite"/>
    </source>
</evidence>
<evidence type="ECO:0000256" key="9">
    <source>
        <dbReference type="ARBA" id="ARBA00023277"/>
    </source>
</evidence>
<dbReference type="PANTHER" id="PTHR11177:SF144">
    <property type="entry name" value="CHITINASE 5"/>
    <property type="match status" value="1"/>
</dbReference>
<evidence type="ECO:0000259" key="16">
    <source>
        <dbReference type="PROSITE" id="PS51910"/>
    </source>
</evidence>
<dbReference type="PROSITE" id="PS50940">
    <property type="entry name" value="CHIT_BIND_II"/>
    <property type="match status" value="1"/>
</dbReference>
<evidence type="ECO:0000256" key="7">
    <source>
        <dbReference type="ARBA" id="ARBA00023024"/>
    </source>
</evidence>
<keyword evidence="6 12" id="KW-0378">Hydrolase</keyword>
<name>A0A8R2B4U0_ACYPI</name>
<organism evidence="17 18">
    <name type="scientific">Acyrthosiphon pisum</name>
    <name type="common">Pea aphid</name>
    <dbReference type="NCBI Taxonomy" id="7029"/>
    <lineage>
        <taxon>Eukaryota</taxon>
        <taxon>Metazoa</taxon>
        <taxon>Ecdysozoa</taxon>
        <taxon>Arthropoda</taxon>
        <taxon>Hexapoda</taxon>
        <taxon>Insecta</taxon>
        <taxon>Pterygota</taxon>
        <taxon>Neoptera</taxon>
        <taxon>Paraneoptera</taxon>
        <taxon>Hemiptera</taxon>
        <taxon>Sternorrhyncha</taxon>
        <taxon>Aphidomorpha</taxon>
        <taxon>Aphidoidea</taxon>
        <taxon>Aphididae</taxon>
        <taxon>Macrosiphini</taxon>
        <taxon>Acyrthosiphon</taxon>
    </lineage>
</organism>
<dbReference type="AlphaFoldDB" id="A0A8R2B4U0"/>
<proteinExistence type="inferred from homology"/>
<dbReference type="InterPro" id="IPR050314">
    <property type="entry name" value="Glycosyl_Hydrlase_18"/>
</dbReference>
<keyword evidence="18" id="KW-1185">Reference proteome</keyword>
<keyword evidence="4" id="KW-0147">Chitin-binding</keyword>
<feature type="signal peptide" evidence="14">
    <location>
        <begin position="1"/>
        <end position="19"/>
    </location>
</feature>
<feature type="chain" id="PRO_5035946723" description="chitinase" evidence="14">
    <location>
        <begin position="20"/>
        <end position="535"/>
    </location>
</feature>
<dbReference type="EC" id="3.2.1.14" evidence="3"/>
<evidence type="ECO:0000313" key="17">
    <source>
        <dbReference type="EnsemblMetazoa" id="XP_008181779.1"/>
    </source>
</evidence>
<feature type="compositionally biased region" description="Polar residues" evidence="13">
    <location>
        <begin position="428"/>
        <end position="438"/>
    </location>
</feature>
<evidence type="ECO:0000256" key="2">
    <source>
        <dbReference type="ARBA" id="ARBA00009121"/>
    </source>
</evidence>
<reference evidence="17" key="2">
    <citation type="submission" date="2022-06" db="UniProtKB">
        <authorList>
            <consortium name="EnsemblMetazoa"/>
        </authorList>
    </citation>
    <scope>IDENTIFICATION</scope>
</reference>
<dbReference type="GO" id="GO:0008061">
    <property type="term" value="F:chitin binding"/>
    <property type="evidence" value="ECO:0007669"/>
    <property type="project" value="UniProtKB-KW"/>
</dbReference>
<keyword evidence="9" id="KW-0119">Carbohydrate metabolism</keyword>
<dbReference type="InterPro" id="IPR011583">
    <property type="entry name" value="Chitinase_II/V-like_cat"/>
</dbReference>
<dbReference type="Proteomes" id="UP000007819">
    <property type="component" value="Chromosome A3"/>
</dbReference>
<accession>A0A8R2B4U0</accession>
<dbReference type="KEGG" id="api:103307636"/>
<dbReference type="SMART" id="SM00636">
    <property type="entry name" value="Glyco_18"/>
    <property type="match status" value="1"/>
</dbReference>
<dbReference type="Pfam" id="PF01607">
    <property type="entry name" value="CBM_14"/>
    <property type="match status" value="1"/>
</dbReference>
<evidence type="ECO:0000259" key="15">
    <source>
        <dbReference type="PROSITE" id="PS50940"/>
    </source>
</evidence>
<dbReference type="FunFam" id="3.10.50.10:FF:000004">
    <property type="entry name" value="Chitinase 5"/>
    <property type="match status" value="1"/>
</dbReference>
<evidence type="ECO:0000256" key="6">
    <source>
        <dbReference type="ARBA" id="ARBA00022801"/>
    </source>
</evidence>
<dbReference type="InterPro" id="IPR036508">
    <property type="entry name" value="Chitin-bd_dom_sf"/>
</dbReference>
<evidence type="ECO:0000256" key="4">
    <source>
        <dbReference type="ARBA" id="ARBA00022669"/>
    </source>
</evidence>
<keyword evidence="7" id="KW-0146">Chitin degradation</keyword>
<dbReference type="PANTHER" id="PTHR11177">
    <property type="entry name" value="CHITINASE"/>
    <property type="match status" value="1"/>
</dbReference>
<dbReference type="GO" id="GO:0000272">
    <property type="term" value="P:polysaccharide catabolic process"/>
    <property type="evidence" value="ECO:0007669"/>
    <property type="project" value="UniProtKB-KW"/>
</dbReference>
<dbReference type="RefSeq" id="XP_008181779.1">
    <property type="nucleotide sequence ID" value="XM_008183557.2"/>
</dbReference>
<dbReference type="SMART" id="SM00494">
    <property type="entry name" value="ChtBD2"/>
    <property type="match status" value="1"/>
</dbReference>
<keyword evidence="11" id="KW-0624">Polysaccharide degradation</keyword>
<feature type="domain" description="GH18" evidence="16">
    <location>
        <begin position="23"/>
        <end position="398"/>
    </location>
</feature>
<evidence type="ECO:0000256" key="8">
    <source>
        <dbReference type="ARBA" id="ARBA00023157"/>
    </source>
</evidence>
<evidence type="ECO:0000256" key="11">
    <source>
        <dbReference type="ARBA" id="ARBA00023326"/>
    </source>
</evidence>
<feature type="region of interest" description="Disordered" evidence="13">
    <location>
        <begin position="424"/>
        <end position="444"/>
    </location>
</feature>
<protein>
    <recommendedName>
        <fullName evidence="3">chitinase</fullName>
        <ecNumber evidence="3">3.2.1.14</ecNumber>
    </recommendedName>
</protein>
<evidence type="ECO:0000256" key="12">
    <source>
        <dbReference type="RuleBase" id="RU000489"/>
    </source>
</evidence>
<dbReference type="OrthoDB" id="73875at2759"/>
<keyword evidence="8" id="KW-1015">Disulfide bond</keyword>
<evidence type="ECO:0000313" key="18">
    <source>
        <dbReference type="Proteomes" id="UP000007819"/>
    </source>
</evidence>
<dbReference type="SUPFAM" id="SSF51445">
    <property type="entry name" value="(Trans)glycosidases"/>
    <property type="match status" value="1"/>
</dbReference>
<dbReference type="CDD" id="cd02872">
    <property type="entry name" value="GH18_chitolectin_chitotriosidase"/>
    <property type="match status" value="1"/>
</dbReference>
<dbReference type="InterPro" id="IPR002557">
    <property type="entry name" value="Chitin-bd_dom"/>
</dbReference>
<dbReference type="InterPro" id="IPR001579">
    <property type="entry name" value="Glyco_hydro_18_chit_AS"/>
</dbReference>
<dbReference type="Gene3D" id="2.170.140.10">
    <property type="entry name" value="Chitin binding domain"/>
    <property type="match status" value="1"/>
</dbReference>
<dbReference type="SUPFAM" id="SSF57625">
    <property type="entry name" value="Invertebrate chitin-binding proteins"/>
    <property type="match status" value="1"/>
</dbReference>
<reference evidence="18" key="1">
    <citation type="submission" date="2010-06" db="EMBL/GenBank/DDBJ databases">
        <authorList>
            <person name="Jiang H."/>
            <person name="Abraham K."/>
            <person name="Ali S."/>
            <person name="Alsbrooks S.L."/>
            <person name="Anim B.N."/>
            <person name="Anosike U.S."/>
            <person name="Attaway T."/>
            <person name="Bandaranaike D.P."/>
            <person name="Battles P.K."/>
            <person name="Bell S.N."/>
            <person name="Bell A.V."/>
            <person name="Beltran B."/>
            <person name="Bickham C."/>
            <person name="Bustamante Y."/>
            <person name="Caleb T."/>
            <person name="Canada A."/>
            <person name="Cardenas V."/>
            <person name="Carter K."/>
            <person name="Chacko J."/>
            <person name="Chandrabose M.N."/>
            <person name="Chavez D."/>
            <person name="Chavez A."/>
            <person name="Chen L."/>
            <person name="Chu H.-S."/>
            <person name="Claassen K.J."/>
            <person name="Cockrell R."/>
            <person name="Collins M."/>
            <person name="Cooper J.A."/>
            <person name="Cree A."/>
            <person name="Curry S.M."/>
            <person name="Da Y."/>
            <person name="Dao M.D."/>
            <person name="Das B."/>
            <person name="Davila M.-L."/>
            <person name="Davy-Carroll L."/>
            <person name="Denson S."/>
            <person name="Dinh H."/>
            <person name="Ebong V.E."/>
            <person name="Edwards J.R."/>
            <person name="Egan A."/>
            <person name="El-Daye J."/>
            <person name="Escobedo L."/>
            <person name="Fernandez S."/>
            <person name="Fernando P.R."/>
            <person name="Flagg N."/>
            <person name="Forbes L.D."/>
            <person name="Fowler R.G."/>
            <person name="Fu Q."/>
            <person name="Gabisi R.A."/>
            <person name="Ganer J."/>
            <person name="Garbino Pronczuk A."/>
            <person name="Garcia R.M."/>
            <person name="Garner T."/>
            <person name="Garrett T.E."/>
            <person name="Gonzalez D.A."/>
            <person name="Hamid H."/>
            <person name="Hawkins E.S."/>
            <person name="Hirani K."/>
            <person name="Hogues M.E."/>
            <person name="Hollins B."/>
            <person name="Hsiao C.-H."/>
            <person name="Jabil R."/>
            <person name="James M.L."/>
            <person name="Jhangiani S.N."/>
            <person name="Johnson B."/>
            <person name="Johnson Q."/>
            <person name="Joshi V."/>
            <person name="Kalu J.B."/>
            <person name="Kam C."/>
            <person name="Kashfia A."/>
            <person name="Keebler J."/>
            <person name="Kisamo H."/>
            <person name="Kovar C.L."/>
            <person name="Lago L.A."/>
            <person name="Lai C.-Y."/>
            <person name="Laidlaw J."/>
            <person name="Lara F."/>
            <person name="Le T.-K."/>
            <person name="Lee S.L."/>
            <person name="Legall F.H."/>
            <person name="Lemon S.J."/>
            <person name="Lewis L.R."/>
            <person name="Li B."/>
            <person name="Liu Y."/>
            <person name="Liu Y.-S."/>
            <person name="Lopez J."/>
            <person name="Lozado R.J."/>
            <person name="Lu J."/>
            <person name="Madu R.C."/>
            <person name="Maheshwari M."/>
            <person name="Maheshwari R."/>
            <person name="Malloy K."/>
            <person name="Martinez E."/>
            <person name="Mathew T."/>
            <person name="Mercado I.C."/>
            <person name="Mercado C."/>
            <person name="Meyer B."/>
            <person name="Montgomery K."/>
            <person name="Morgan M.B."/>
            <person name="Munidasa M."/>
            <person name="Nazareth L.V."/>
            <person name="Nelson J."/>
            <person name="Ng B.M."/>
            <person name="Nguyen N.B."/>
            <person name="Nguyen P.Q."/>
            <person name="Nguyen T."/>
            <person name="Obregon M."/>
            <person name="Okwuonu G.O."/>
            <person name="Onwere C.G."/>
            <person name="Orozco G."/>
            <person name="Parra A."/>
            <person name="Patel S."/>
            <person name="Patil S."/>
            <person name="Perez A."/>
            <person name="Perez Y."/>
            <person name="Pham C."/>
            <person name="Primus E.L."/>
            <person name="Pu L.-L."/>
            <person name="Puazo M."/>
            <person name="Qin X."/>
            <person name="Quiroz J.B."/>
            <person name="Reese J."/>
            <person name="Richards S."/>
            <person name="Rives C.M."/>
            <person name="Robberts R."/>
            <person name="Ruiz S.J."/>
            <person name="Ruiz M.J."/>
            <person name="Santibanez J."/>
            <person name="Schneider B.W."/>
            <person name="Sisson I."/>
            <person name="Smith M."/>
            <person name="Sodergren E."/>
            <person name="Song X.-Z."/>
            <person name="Song B.B."/>
            <person name="Summersgill H."/>
            <person name="Thelus R."/>
            <person name="Thornton R.D."/>
            <person name="Trejos Z.Y."/>
            <person name="Usmani K."/>
            <person name="Vattathil S."/>
            <person name="Villasana D."/>
            <person name="Walker D.L."/>
            <person name="Wang S."/>
            <person name="Wang K."/>
            <person name="White C.S."/>
            <person name="Williams A.C."/>
            <person name="Williamson J."/>
            <person name="Wilson K."/>
            <person name="Woghiren I.O."/>
            <person name="Woodworth J.R."/>
            <person name="Worley K.C."/>
            <person name="Wright R.A."/>
            <person name="Wu W."/>
            <person name="Young L."/>
            <person name="Zhang L."/>
            <person name="Zhang J."/>
            <person name="Zhu Y."/>
            <person name="Muzny D.M."/>
            <person name="Weinstock G."/>
            <person name="Gibbs R.A."/>
        </authorList>
    </citation>
    <scope>NUCLEOTIDE SEQUENCE [LARGE SCALE GENOMIC DNA]</scope>
    <source>
        <strain evidence="18">LSR1</strain>
    </source>
</reference>
<dbReference type="Gene3D" id="3.20.20.80">
    <property type="entry name" value="Glycosidases"/>
    <property type="match status" value="1"/>
</dbReference>
<keyword evidence="10 12" id="KW-0326">Glycosidase</keyword>
<dbReference type="GO" id="GO:0006032">
    <property type="term" value="P:chitin catabolic process"/>
    <property type="evidence" value="ECO:0007669"/>
    <property type="project" value="UniProtKB-KW"/>
</dbReference>
<feature type="domain" description="Chitin-binding type-2" evidence="15">
    <location>
        <begin position="478"/>
        <end position="534"/>
    </location>
</feature>
<dbReference type="InterPro" id="IPR001223">
    <property type="entry name" value="Glyco_hydro18_cat"/>
</dbReference>
<dbReference type="GO" id="GO:0005576">
    <property type="term" value="C:extracellular region"/>
    <property type="evidence" value="ECO:0007669"/>
    <property type="project" value="InterPro"/>
</dbReference>
<evidence type="ECO:0000256" key="5">
    <source>
        <dbReference type="ARBA" id="ARBA00022729"/>
    </source>
</evidence>
<dbReference type="Gene3D" id="3.10.50.10">
    <property type="match status" value="1"/>
</dbReference>
<dbReference type="InterPro" id="IPR017853">
    <property type="entry name" value="GH"/>
</dbReference>
<dbReference type="PROSITE" id="PS01095">
    <property type="entry name" value="GH18_1"/>
    <property type="match status" value="1"/>
</dbReference>
<dbReference type="SUPFAM" id="SSF54556">
    <property type="entry name" value="Chitinase insertion domain"/>
    <property type="match status" value="1"/>
</dbReference>
<evidence type="ECO:0000256" key="14">
    <source>
        <dbReference type="SAM" id="SignalP"/>
    </source>
</evidence>
<evidence type="ECO:0000256" key="10">
    <source>
        <dbReference type="ARBA" id="ARBA00023295"/>
    </source>
</evidence>
<keyword evidence="5 14" id="KW-0732">Signal</keyword>
<dbReference type="FunFam" id="3.20.20.80:FF:000144">
    <property type="entry name" value="Chitinase"/>
    <property type="match status" value="1"/>
</dbReference>
<comment type="catalytic activity">
    <reaction evidence="1">
        <text>Random endo-hydrolysis of N-acetyl-beta-D-glucosaminide (1-&gt;4)-beta-linkages in chitin and chitodextrins.</text>
        <dbReference type="EC" id="3.2.1.14"/>
    </reaction>
</comment>
<dbReference type="InterPro" id="IPR029070">
    <property type="entry name" value="Chitinase_insertion_sf"/>
</dbReference>
<dbReference type="GeneID" id="103307636"/>
<dbReference type="PROSITE" id="PS51910">
    <property type="entry name" value="GH18_2"/>
    <property type="match status" value="1"/>
</dbReference>